<evidence type="ECO:0000256" key="3">
    <source>
        <dbReference type="ARBA" id="ARBA00022737"/>
    </source>
</evidence>
<sequence length="375" mass="41015">MPPHLGPPEPTFVHGLRHQARCLASLPAAEDRSLFVAATWSPQTNNEVHLVEVDEELRGTPLRARVFRHNAGLWCVAGHPRQLELIACCEDAYPERPVTLLRIPGLSDAVQGTEPSNAAVDDTVERVASGEKRTRTRQSLDKVATLASAEAPSLVEWQVTTTARRNNGGMRGWDVRSEKQSYAVPFAHDGFVRAVDCNPNVPHHFATGGDDGMVRIWDARRLGHSLLELAGHTHCVRARVWSVAYNEMHDQLLLTGGSDARVNLQSVVSTSSAAYGSGDPGSQDEEADEDEEDGAEGDKAATSLSVPRLGLVELSRRSTSRRPVDGLVKTYTDHDDSVYGVAWSHANPWLFASVSYSGRLLFSQVPSSEKYKILL</sequence>
<dbReference type="Proteomes" id="UP000271241">
    <property type="component" value="Unassembled WGS sequence"/>
</dbReference>
<dbReference type="InterPro" id="IPR040323">
    <property type="entry name" value="EIPR1"/>
</dbReference>
<dbReference type="InterPro" id="IPR015943">
    <property type="entry name" value="WD40/YVTN_repeat-like_dom_sf"/>
</dbReference>
<dbReference type="Gene3D" id="2.130.10.10">
    <property type="entry name" value="YVTN repeat-like/Quinoprotein amine dehydrogenase"/>
    <property type="match status" value="1"/>
</dbReference>
<dbReference type="EMBL" id="KZ992532">
    <property type="protein sequence ID" value="RKP09199.1"/>
    <property type="molecule type" value="Genomic_DNA"/>
</dbReference>
<reference evidence="8" key="1">
    <citation type="journal article" date="2018" name="Nat. Microbiol.">
        <title>Leveraging single-cell genomics to expand the fungal tree of life.</title>
        <authorList>
            <person name="Ahrendt S.R."/>
            <person name="Quandt C.A."/>
            <person name="Ciobanu D."/>
            <person name="Clum A."/>
            <person name="Salamov A."/>
            <person name="Andreopoulos B."/>
            <person name="Cheng J.F."/>
            <person name="Woyke T."/>
            <person name="Pelin A."/>
            <person name="Henrissat B."/>
            <person name="Reynolds N.K."/>
            <person name="Benny G.L."/>
            <person name="Smith M.E."/>
            <person name="James T.Y."/>
            <person name="Grigoriev I.V."/>
        </authorList>
    </citation>
    <scope>NUCLEOTIDE SEQUENCE [LARGE SCALE GENOMIC DNA]</scope>
    <source>
        <strain evidence="8">RSA 1356</strain>
    </source>
</reference>
<evidence type="ECO:0000256" key="1">
    <source>
        <dbReference type="ARBA" id="ARBA00005672"/>
    </source>
</evidence>
<evidence type="ECO:0000256" key="2">
    <source>
        <dbReference type="ARBA" id="ARBA00022574"/>
    </source>
</evidence>
<dbReference type="InterPro" id="IPR001680">
    <property type="entry name" value="WD40_rpt"/>
</dbReference>
<dbReference type="Pfam" id="PF23609">
    <property type="entry name" value="Beta-prop_EIPR1"/>
    <property type="match status" value="1"/>
</dbReference>
<dbReference type="Pfam" id="PF00400">
    <property type="entry name" value="WD40"/>
    <property type="match status" value="1"/>
</dbReference>
<dbReference type="SUPFAM" id="SSF50978">
    <property type="entry name" value="WD40 repeat-like"/>
    <property type="match status" value="1"/>
</dbReference>
<evidence type="ECO:0000259" key="6">
    <source>
        <dbReference type="Pfam" id="PF23609"/>
    </source>
</evidence>
<dbReference type="GO" id="GO:0016567">
    <property type="term" value="P:protein ubiquitination"/>
    <property type="evidence" value="ECO:0007669"/>
    <property type="project" value="TreeGrafter"/>
</dbReference>
<evidence type="ECO:0000313" key="8">
    <source>
        <dbReference type="Proteomes" id="UP000271241"/>
    </source>
</evidence>
<dbReference type="STRING" id="78915.A0A4V1IWY7"/>
<protein>
    <submittedName>
        <fullName evidence="7">WD40-repeat-containing domain protein</fullName>
    </submittedName>
</protein>
<dbReference type="SMART" id="SM00320">
    <property type="entry name" value="WD40"/>
    <property type="match status" value="4"/>
</dbReference>
<dbReference type="OrthoDB" id="427795at2759"/>
<feature type="region of interest" description="Disordered" evidence="5">
    <location>
        <begin position="271"/>
        <end position="300"/>
    </location>
</feature>
<dbReference type="PROSITE" id="PS50294">
    <property type="entry name" value="WD_REPEATS_REGION"/>
    <property type="match status" value="1"/>
</dbReference>
<dbReference type="PANTHER" id="PTHR14205:SF15">
    <property type="entry name" value="EARP AND GARP COMPLEX-INTERACTING PROTEIN 1"/>
    <property type="match status" value="1"/>
</dbReference>
<feature type="compositionally biased region" description="Acidic residues" evidence="5">
    <location>
        <begin position="282"/>
        <end position="295"/>
    </location>
</feature>
<feature type="domain" description="EIPR1-like beta-propeller" evidence="6">
    <location>
        <begin position="156"/>
        <end position="264"/>
    </location>
</feature>
<dbReference type="AlphaFoldDB" id="A0A4V1IWY7"/>
<dbReference type="PROSITE" id="PS50082">
    <property type="entry name" value="WD_REPEATS_2"/>
    <property type="match status" value="1"/>
</dbReference>
<accession>A0A4V1IWY7</accession>
<dbReference type="PANTHER" id="PTHR14205">
    <property type="entry name" value="WD-REPEAT PROTEIN"/>
    <property type="match status" value="1"/>
</dbReference>
<keyword evidence="8" id="KW-1185">Reference proteome</keyword>
<evidence type="ECO:0000256" key="5">
    <source>
        <dbReference type="SAM" id="MobiDB-lite"/>
    </source>
</evidence>
<keyword evidence="3" id="KW-0677">Repeat</keyword>
<evidence type="ECO:0000256" key="4">
    <source>
        <dbReference type="PROSITE-ProRule" id="PRU00221"/>
    </source>
</evidence>
<keyword evidence="2 4" id="KW-0853">WD repeat</keyword>
<organism evidence="7 8">
    <name type="scientific">Thamnocephalis sphaerospora</name>
    <dbReference type="NCBI Taxonomy" id="78915"/>
    <lineage>
        <taxon>Eukaryota</taxon>
        <taxon>Fungi</taxon>
        <taxon>Fungi incertae sedis</taxon>
        <taxon>Zoopagomycota</taxon>
        <taxon>Zoopagomycotina</taxon>
        <taxon>Zoopagomycetes</taxon>
        <taxon>Zoopagales</taxon>
        <taxon>Sigmoideomycetaceae</taxon>
        <taxon>Thamnocephalis</taxon>
    </lineage>
</organism>
<comment type="similarity">
    <text evidence="1">Belongs to the WD repeat EIPR1 family.</text>
</comment>
<dbReference type="InterPro" id="IPR059104">
    <property type="entry name" value="Beta-prop_EIPR1-like"/>
</dbReference>
<dbReference type="InterPro" id="IPR036322">
    <property type="entry name" value="WD40_repeat_dom_sf"/>
</dbReference>
<evidence type="ECO:0000313" key="7">
    <source>
        <dbReference type="EMBL" id="RKP09199.1"/>
    </source>
</evidence>
<gene>
    <name evidence="7" type="ORF">THASP1DRAFT_22923</name>
</gene>
<proteinExistence type="inferred from homology"/>
<feature type="repeat" description="WD" evidence="4">
    <location>
        <begin position="185"/>
        <end position="218"/>
    </location>
</feature>
<name>A0A4V1IWY7_9FUNG</name>